<proteinExistence type="predicted"/>
<dbReference type="Proteomes" id="UP000079169">
    <property type="component" value="Unplaced"/>
</dbReference>
<dbReference type="GO" id="GO:0051879">
    <property type="term" value="F:Hsp90 protein binding"/>
    <property type="evidence" value="ECO:0007669"/>
    <property type="project" value="TreeGrafter"/>
</dbReference>
<dbReference type="SUPFAM" id="SSF48371">
    <property type="entry name" value="ARM repeat"/>
    <property type="match status" value="1"/>
</dbReference>
<dbReference type="PaxDb" id="121845-A0A3Q0JHT7"/>
<dbReference type="RefSeq" id="XP_026687982.1">
    <property type="nucleotide sequence ID" value="XM_026832181.1"/>
</dbReference>
<keyword evidence="2" id="KW-0963">Cytoplasm</keyword>
<feature type="domain" description="UNC-45/Cro1/She4 central" evidence="3">
    <location>
        <begin position="201"/>
        <end position="305"/>
    </location>
</feature>
<gene>
    <name evidence="5" type="primary">LOC113472426</name>
</gene>
<keyword evidence="4" id="KW-1185">Reference proteome</keyword>
<dbReference type="PANTHER" id="PTHR45994:SF1">
    <property type="entry name" value="FI21225P1"/>
    <property type="match status" value="1"/>
</dbReference>
<organism evidence="4 5">
    <name type="scientific">Diaphorina citri</name>
    <name type="common">Asian citrus psyllid</name>
    <dbReference type="NCBI Taxonomy" id="121845"/>
    <lineage>
        <taxon>Eukaryota</taxon>
        <taxon>Metazoa</taxon>
        <taxon>Ecdysozoa</taxon>
        <taxon>Arthropoda</taxon>
        <taxon>Hexapoda</taxon>
        <taxon>Insecta</taxon>
        <taxon>Pterygota</taxon>
        <taxon>Neoptera</taxon>
        <taxon>Paraneoptera</taxon>
        <taxon>Hemiptera</taxon>
        <taxon>Sternorrhyncha</taxon>
        <taxon>Psylloidea</taxon>
        <taxon>Psyllidae</taxon>
        <taxon>Diaphorininae</taxon>
        <taxon>Diaphorina</taxon>
    </lineage>
</organism>
<evidence type="ECO:0000256" key="1">
    <source>
        <dbReference type="ARBA" id="ARBA00004496"/>
    </source>
</evidence>
<evidence type="ECO:0000256" key="2">
    <source>
        <dbReference type="ARBA" id="ARBA00022490"/>
    </source>
</evidence>
<evidence type="ECO:0000313" key="4">
    <source>
        <dbReference type="Proteomes" id="UP000079169"/>
    </source>
</evidence>
<protein>
    <submittedName>
        <fullName evidence="5">Uncharacterized protein LOC113472426</fullName>
    </submittedName>
</protein>
<evidence type="ECO:0000313" key="5">
    <source>
        <dbReference type="RefSeq" id="XP_026687982.1"/>
    </source>
</evidence>
<dbReference type="PANTHER" id="PTHR45994">
    <property type="entry name" value="FI21225P1"/>
    <property type="match status" value="1"/>
</dbReference>
<dbReference type="InterPro" id="IPR011989">
    <property type="entry name" value="ARM-like"/>
</dbReference>
<dbReference type="GeneID" id="113472426"/>
<sequence length="308" mass="35304">MALCNLAAIGEKQRQRILKEKGFSGIESYMFEEHEMLRRAATQTMTNMIVSEDVIKIYEANKDKVSCVRTVGELCKKSSTLTKDLLKDLGIPWFIDIRCCVRTVGELCKKSSTLTKDLLKDLGIPWFIDILNSNKESQVSSAQYCLQAILNSLTGLENNEDSRPNADLCESNRKEIETFLTCLVYSVNSRTMTGQCRDAIIQLITRNVHYKAINWAERLIEIRGLQRLMEVASELQEYKYESSMEITEDTHTLASLCLARIFENMYYDQARERYLESIMEFIKDKLLSPDIESKVRVTVAITCLLLGK</sequence>
<dbReference type="AlphaFoldDB" id="A0A3Q0JHT7"/>
<accession>A0A3Q0JHT7</accession>
<dbReference type="Gene3D" id="1.25.10.10">
    <property type="entry name" value="Leucine-rich Repeat Variant"/>
    <property type="match status" value="2"/>
</dbReference>
<name>A0A3Q0JHT7_DIACI</name>
<dbReference type="KEGG" id="dci:113472426"/>
<comment type="subcellular location">
    <subcellularLocation>
        <location evidence="1">Cytoplasm</location>
    </subcellularLocation>
</comment>
<dbReference type="GO" id="GO:0005737">
    <property type="term" value="C:cytoplasm"/>
    <property type="evidence" value="ECO:0007669"/>
    <property type="project" value="UniProtKB-SubCell"/>
</dbReference>
<dbReference type="STRING" id="121845.A0A3Q0JHT7"/>
<dbReference type="Pfam" id="PF11701">
    <property type="entry name" value="UNC45-central"/>
    <property type="match status" value="1"/>
</dbReference>
<evidence type="ECO:0000259" key="3">
    <source>
        <dbReference type="Pfam" id="PF11701"/>
    </source>
</evidence>
<dbReference type="InterPro" id="IPR024660">
    <property type="entry name" value="UCS_central_dom"/>
</dbReference>
<dbReference type="InterPro" id="IPR016024">
    <property type="entry name" value="ARM-type_fold"/>
</dbReference>
<reference evidence="5" key="1">
    <citation type="submission" date="2025-08" db="UniProtKB">
        <authorList>
            <consortium name="RefSeq"/>
        </authorList>
    </citation>
    <scope>IDENTIFICATION</scope>
</reference>